<dbReference type="Proteomes" id="UP000607653">
    <property type="component" value="Unassembled WGS sequence"/>
</dbReference>
<organism evidence="1 2">
    <name type="scientific">Nelumbo nucifera</name>
    <name type="common">Sacred lotus</name>
    <dbReference type="NCBI Taxonomy" id="4432"/>
    <lineage>
        <taxon>Eukaryota</taxon>
        <taxon>Viridiplantae</taxon>
        <taxon>Streptophyta</taxon>
        <taxon>Embryophyta</taxon>
        <taxon>Tracheophyta</taxon>
        <taxon>Spermatophyta</taxon>
        <taxon>Magnoliopsida</taxon>
        <taxon>Proteales</taxon>
        <taxon>Nelumbonaceae</taxon>
        <taxon>Nelumbo</taxon>
    </lineage>
</organism>
<dbReference type="AlphaFoldDB" id="A0A822YPM6"/>
<sequence length="171" mass="20319">MDPIADDRKIRVDDGLFCDNCRFSVETKDTGLWKQIPERRKWALVKYTQGLSGSYEFTPSFTHSGRKTRNPYTAFDIMARRVQFQLQTPNEAIFSFLDSFPNYFTCFLVYVDTTIPRESSIDLIIICQCLSMVMKEKTKRRSPLRIRYSRRKMMNGGKKWKKRKMERKGRK</sequence>
<proteinExistence type="predicted"/>
<dbReference type="EMBL" id="DUZY01000004">
    <property type="protein sequence ID" value="DAD34540.1"/>
    <property type="molecule type" value="Genomic_DNA"/>
</dbReference>
<protein>
    <submittedName>
        <fullName evidence="1">Uncharacterized protein</fullName>
    </submittedName>
</protein>
<evidence type="ECO:0000313" key="1">
    <source>
        <dbReference type="EMBL" id="DAD34540.1"/>
    </source>
</evidence>
<gene>
    <name evidence="1" type="ORF">HUJ06_005180</name>
</gene>
<comment type="caution">
    <text evidence="1">The sequence shown here is derived from an EMBL/GenBank/DDBJ whole genome shotgun (WGS) entry which is preliminary data.</text>
</comment>
<name>A0A822YPM6_NELNU</name>
<keyword evidence="2" id="KW-1185">Reference proteome</keyword>
<accession>A0A822YPM6</accession>
<evidence type="ECO:0000313" key="2">
    <source>
        <dbReference type="Proteomes" id="UP000607653"/>
    </source>
</evidence>
<reference evidence="1 2" key="1">
    <citation type="journal article" date="2020" name="Mol. Biol. Evol.">
        <title>Distinct Expression and Methylation Patterns for Genes with Different Fates following a Single Whole-Genome Duplication in Flowering Plants.</title>
        <authorList>
            <person name="Shi T."/>
            <person name="Rahmani R.S."/>
            <person name="Gugger P.F."/>
            <person name="Wang M."/>
            <person name="Li H."/>
            <person name="Zhang Y."/>
            <person name="Li Z."/>
            <person name="Wang Q."/>
            <person name="Van de Peer Y."/>
            <person name="Marchal K."/>
            <person name="Chen J."/>
        </authorList>
    </citation>
    <scope>NUCLEOTIDE SEQUENCE [LARGE SCALE GENOMIC DNA]</scope>
    <source>
        <tissue evidence="1">Leaf</tissue>
    </source>
</reference>